<evidence type="ECO:0000313" key="3">
    <source>
        <dbReference type="Proteomes" id="UP001139887"/>
    </source>
</evidence>
<feature type="compositionally biased region" description="Polar residues" evidence="1">
    <location>
        <begin position="49"/>
        <end position="58"/>
    </location>
</feature>
<evidence type="ECO:0000313" key="2">
    <source>
        <dbReference type="EMBL" id="KAJ2848081.1"/>
    </source>
</evidence>
<sequence length="58" mass="6776">RRQTPTQAAQTFCIEAQGVSDFGDSRRGLHRFPAPPMRKEDPENWFQRGMTNAQEDRR</sequence>
<dbReference type="Proteomes" id="UP001139887">
    <property type="component" value="Unassembled WGS sequence"/>
</dbReference>
<dbReference type="AlphaFoldDB" id="A0A9W8I7N7"/>
<protein>
    <submittedName>
        <fullName evidence="2">Uncharacterized protein</fullName>
    </submittedName>
</protein>
<organism evidence="2 3">
    <name type="scientific">Coemansia brasiliensis</name>
    <dbReference type="NCBI Taxonomy" id="2650707"/>
    <lineage>
        <taxon>Eukaryota</taxon>
        <taxon>Fungi</taxon>
        <taxon>Fungi incertae sedis</taxon>
        <taxon>Zoopagomycota</taxon>
        <taxon>Kickxellomycotina</taxon>
        <taxon>Kickxellomycetes</taxon>
        <taxon>Kickxellales</taxon>
        <taxon>Kickxellaceae</taxon>
        <taxon>Coemansia</taxon>
    </lineage>
</organism>
<comment type="caution">
    <text evidence="2">The sequence shown here is derived from an EMBL/GenBank/DDBJ whole genome shotgun (WGS) entry which is preliminary data.</text>
</comment>
<feature type="non-terminal residue" evidence="2">
    <location>
        <position position="1"/>
    </location>
</feature>
<gene>
    <name evidence="2" type="ORF">IWW36_003504</name>
</gene>
<keyword evidence="3" id="KW-1185">Reference proteome</keyword>
<dbReference type="EMBL" id="JANBUW010000215">
    <property type="protein sequence ID" value="KAJ2848081.1"/>
    <property type="molecule type" value="Genomic_DNA"/>
</dbReference>
<accession>A0A9W8I7N7</accession>
<feature type="region of interest" description="Disordered" evidence="1">
    <location>
        <begin position="22"/>
        <end position="58"/>
    </location>
</feature>
<reference evidence="2" key="1">
    <citation type="submission" date="2022-07" db="EMBL/GenBank/DDBJ databases">
        <title>Phylogenomic reconstructions and comparative analyses of Kickxellomycotina fungi.</title>
        <authorList>
            <person name="Reynolds N.K."/>
            <person name="Stajich J.E."/>
            <person name="Barry K."/>
            <person name="Grigoriev I.V."/>
            <person name="Crous P."/>
            <person name="Smith M.E."/>
        </authorList>
    </citation>
    <scope>NUCLEOTIDE SEQUENCE</scope>
    <source>
        <strain evidence="2">NRRL 1566</strain>
    </source>
</reference>
<evidence type="ECO:0000256" key="1">
    <source>
        <dbReference type="SAM" id="MobiDB-lite"/>
    </source>
</evidence>
<name>A0A9W8I7N7_9FUNG</name>
<proteinExistence type="predicted"/>